<name>A0AAE3FZZ9_9EURY</name>
<dbReference type="RefSeq" id="WP_250585028.1">
    <property type="nucleotide sequence ID" value="NZ_JAKRVX010000005.1"/>
</dbReference>
<reference evidence="1" key="2">
    <citation type="submission" date="2022-02" db="EMBL/GenBank/DDBJ databases">
        <authorList>
            <person name="Elcheninov A.G."/>
            <person name="Sorokin D.Y."/>
            <person name="Kublanov I.V."/>
        </authorList>
    </citation>
    <scope>NUCLEOTIDE SEQUENCE</scope>
    <source>
        <strain evidence="1">AArc-St2</strain>
    </source>
</reference>
<dbReference type="Proteomes" id="UP001203207">
    <property type="component" value="Unassembled WGS sequence"/>
</dbReference>
<dbReference type="InterPro" id="IPR027417">
    <property type="entry name" value="P-loop_NTPase"/>
</dbReference>
<accession>A0AAE3FZZ9</accession>
<protein>
    <submittedName>
        <fullName evidence="1">Uncharacterized protein</fullName>
    </submittedName>
</protein>
<dbReference type="EMBL" id="JAKRVX010000005">
    <property type="protein sequence ID" value="MCL9817729.1"/>
    <property type="molecule type" value="Genomic_DNA"/>
</dbReference>
<evidence type="ECO:0000313" key="2">
    <source>
        <dbReference type="Proteomes" id="UP001203207"/>
    </source>
</evidence>
<keyword evidence="2" id="KW-1185">Reference proteome</keyword>
<proteinExistence type="predicted"/>
<dbReference type="AlphaFoldDB" id="A0AAE3FZZ9"/>
<dbReference type="SUPFAM" id="SSF52540">
    <property type="entry name" value="P-loop containing nucleoside triphosphate hydrolases"/>
    <property type="match status" value="1"/>
</dbReference>
<sequence length="243" mass="26954">MSTKLTEIEAAEKEHGSGARYIAFVGDRDAGKTTIAALVANRLAERTNVRVIGEATQLVTDHETSTDNGFGIEWTVEDCPSGTKAIETRADQLDTVFIVATPATLERAETYERFANQHDINCFLVVNQFRESARDRLRTSDGPEIAEYFYDDEEVSTAIADGRVPELPEWTVEALLIESLQPERQDLECALKALERGERSIVNVEVDEQADAESLISSFECAGYSAAYFECNCRCHDGHVLAH</sequence>
<gene>
    <name evidence="1" type="ORF">AArcSt2_12310</name>
</gene>
<evidence type="ECO:0000313" key="1">
    <source>
        <dbReference type="EMBL" id="MCL9817729.1"/>
    </source>
</evidence>
<organism evidence="1 2">
    <name type="scientific">Natronocalculus amylovorans</name>
    <dbReference type="NCBI Taxonomy" id="2917812"/>
    <lineage>
        <taxon>Archaea</taxon>
        <taxon>Methanobacteriati</taxon>
        <taxon>Methanobacteriota</taxon>
        <taxon>Stenosarchaea group</taxon>
        <taxon>Halobacteria</taxon>
        <taxon>Halobacteriales</taxon>
        <taxon>Haloferacaceae</taxon>
        <taxon>Natronocalculus</taxon>
    </lineage>
</organism>
<reference evidence="1" key="1">
    <citation type="journal article" date="2022" name="Syst. Appl. Microbiol.">
        <title>Natronocalculus amylovorans gen. nov., sp. nov., and Natranaeroarchaeum aerophilus sp. nov., dominant culturable amylolytic natronoarchaea from hypersaline soda lakes in southwestern Siberia.</title>
        <authorList>
            <person name="Sorokin D.Y."/>
            <person name="Elcheninov A.G."/>
            <person name="Khizhniak T.V."/>
            <person name="Koenen M."/>
            <person name="Bale N.J."/>
            <person name="Damste J.S.S."/>
            <person name="Kublanov I.V."/>
        </authorList>
    </citation>
    <scope>NUCLEOTIDE SEQUENCE</scope>
    <source>
        <strain evidence="1">AArc-St2</strain>
    </source>
</reference>
<comment type="caution">
    <text evidence="1">The sequence shown here is derived from an EMBL/GenBank/DDBJ whole genome shotgun (WGS) entry which is preliminary data.</text>
</comment>